<dbReference type="PRINTS" id="PR00332">
    <property type="entry name" value="HISTRIAD"/>
</dbReference>
<evidence type="ECO:0000259" key="4">
    <source>
        <dbReference type="PROSITE" id="PS51084"/>
    </source>
</evidence>
<reference evidence="5 6" key="1">
    <citation type="submission" date="2016-11" db="EMBL/GenBank/DDBJ databases">
        <authorList>
            <person name="Jaros S."/>
            <person name="Januszkiewicz K."/>
            <person name="Wedrychowicz H."/>
        </authorList>
    </citation>
    <scope>NUCLEOTIDE SEQUENCE [LARGE SCALE GENOMIC DNA]</scope>
    <source>
        <strain evidence="5 6">DSM 46144</strain>
    </source>
</reference>
<feature type="active site" description="Tele-AMP-histidine intermediate" evidence="1">
    <location>
        <position position="99"/>
    </location>
</feature>
<dbReference type="AlphaFoldDB" id="A0A1M7RPT5"/>
<dbReference type="Proteomes" id="UP000184440">
    <property type="component" value="Unassembled WGS sequence"/>
</dbReference>
<dbReference type="EMBL" id="FRCS01000036">
    <property type="protein sequence ID" value="SHN48190.1"/>
    <property type="molecule type" value="Genomic_DNA"/>
</dbReference>
<dbReference type="RefSeq" id="WP_084742547.1">
    <property type="nucleotide sequence ID" value="NZ_FRCS01000036.1"/>
</dbReference>
<evidence type="ECO:0000256" key="3">
    <source>
        <dbReference type="PROSITE-ProRule" id="PRU00464"/>
    </source>
</evidence>
<protein>
    <submittedName>
        <fullName evidence="5">Histidine triad (HIT) family protein</fullName>
    </submittedName>
</protein>
<dbReference type="Gene3D" id="3.30.428.10">
    <property type="entry name" value="HIT-like"/>
    <property type="match status" value="1"/>
</dbReference>
<accession>A0A1M7RPT5</accession>
<dbReference type="Pfam" id="PF01230">
    <property type="entry name" value="HIT"/>
    <property type="match status" value="1"/>
</dbReference>
<dbReference type="STRING" id="134849.SAMN05443668_1368"/>
<dbReference type="PANTHER" id="PTHR46648:SF1">
    <property type="entry name" value="ADENOSINE 5'-MONOPHOSPHORAMIDASE HNT1"/>
    <property type="match status" value="1"/>
</dbReference>
<organism evidence="5 6">
    <name type="scientific">Cryptosporangium aurantiacum</name>
    <dbReference type="NCBI Taxonomy" id="134849"/>
    <lineage>
        <taxon>Bacteria</taxon>
        <taxon>Bacillati</taxon>
        <taxon>Actinomycetota</taxon>
        <taxon>Actinomycetes</taxon>
        <taxon>Cryptosporangiales</taxon>
        <taxon>Cryptosporangiaceae</taxon>
        <taxon>Cryptosporangium</taxon>
    </lineage>
</organism>
<dbReference type="InterPro" id="IPR036265">
    <property type="entry name" value="HIT-like_sf"/>
</dbReference>
<dbReference type="GO" id="GO:0003824">
    <property type="term" value="F:catalytic activity"/>
    <property type="evidence" value="ECO:0007669"/>
    <property type="project" value="InterPro"/>
</dbReference>
<feature type="domain" description="HIT" evidence="4">
    <location>
        <begin position="10"/>
        <end position="112"/>
    </location>
</feature>
<gene>
    <name evidence="5" type="ORF">SAMN05443668_1368</name>
</gene>
<dbReference type="PROSITE" id="PS51084">
    <property type="entry name" value="HIT_2"/>
    <property type="match status" value="1"/>
</dbReference>
<dbReference type="GO" id="GO:0009117">
    <property type="term" value="P:nucleotide metabolic process"/>
    <property type="evidence" value="ECO:0007669"/>
    <property type="project" value="TreeGrafter"/>
</dbReference>
<evidence type="ECO:0000313" key="6">
    <source>
        <dbReference type="Proteomes" id="UP000184440"/>
    </source>
</evidence>
<sequence>MKHTPTRGCPFCGRIEAGDVEHTWHSTAGTVVAFTPHHPVVPGHLLFVPEVHVVDAADAPDVTALTMGRAAAYLAELGVDAHLIANVGPDADQTVFHLHIHLVPRVRGDGVTMPWTGQRREATA</sequence>
<proteinExistence type="predicted"/>
<dbReference type="InterPro" id="IPR001310">
    <property type="entry name" value="Histidine_triad_HIT"/>
</dbReference>
<dbReference type="SUPFAM" id="SSF54197">
    <property type="entry name" value="HIT-like"/>
    <property type="match status" value="1"/>
</dbReference>
<evidence type="ECO:0000256" key="2">
    <source>
        <dbReference type="PIRSR" id="PIRSR601310-3"/>
    </source>
</evidence>
<dbReference type="OrthoDB" id="9784774at2"/>
<dbReference type="InterPro" id="IPR011146">
    <property type="entry name" value="HIT-like"/>
</dbReference>
<dbReference type="PROSITE" id="PS00892">
    <property type="entry name" value="HIT_1"/>
    <property type="match status" value="1"/>
</dbReference>
<dbReference type="PANTHER" id="PTHR46648">
    <property type="entry name" value="HIT FAMILY PROTEIN 1"/>
    <property type="match status" value="1"/>
</dbReference>
<feature type="short sequence motif" description="Histidine triad motif" evidence="2 3">
    <location>
        <begin position="97"/>
        <end position="101"/>
    </location>
</feature>
<dbReference type="InterPro" id="IPR019808">
    <property type="entry name" value="Histidine_triad_CS"/>
</dbReference>
<evidence type="ECO:0000256" key="1">
    <source>
        <dbReference type="PIRSR" id="PIRSR601310-1"/>
    </source>
</evidence>
<evidence type="ECO:0000313" key="5">
    <source>
        <dbReference type="EMBL" id="SHN48190.1"/>
    </source>
</evidence>
<keyword evidence="6" id="KW-1185">Reference proteome</keyword>
<name>A0A1M7RPT5_9ACTN</name>